<keyword evidence="1" id="KW-0732">Signal</keyword>
<gene>
    <name evidence="3" type="ORF">TQ33_1094</name>
</gene>
<feature type="domain" description="Isochorismatase-like" evidence="2">
    <location>
        <begin position="41"/>
        <end position="192"/>
    </location>
</feature>
<feature type="signal peptide" evidence="1">
    <location>
        <begin position="1"/>
        <end position="27"/>
    </location>
</feature>
<dbReference type="AlphaFoldDB" id="A0A0F6TQB8"/>
<reference evidence="3 4" key="1">
    <citation type="submission" date="2015-02" db="EMBL/GenBank/DDBJ databases">
        <title>Complete genome sequence of Kangiella geojedonensis strain YCS-5T.</title>
        <authorList>
            <person name="Kim K.M."/>
        </authorList>
    </citation>
    <scope>NUCLEOTIDE SEQUENCE [LARGE SCALE GENOMIC DNA]</scope>
    <source>
        <strain evidence="3 4">YCS-5</strain>
    </source>
</reference>
<accession>A0A0F6TQB8</accession>
<evidence type="ECO:0000256" key="1">
    <source>
        <dbReference type="SAM" id="SignalP"/>
    </source>
</evidence>
<dbReference type="Gene3D" id="3.40.50.850">
    <property type="entry name" value="Isochorismatase-like"/>
    <property type="match status" value="1"/>
</dbReference>
<organism evidence="3 4">
    <name type="scientific">Kangiella geojedonensis</name>
    <dbReference type="NCBI Taxonomy" id="914150"/>
    <lineage>
        <taxon>Bacteria</taxon>
        <taxon>Pseudomonadati</taxon>
        <taxon>Pseudomonadota</taxon>
        <taxon>Gammaproteobacteria</taxon>
        <taxon>Kangiellales</taxon>
        <taxon>Kangiellaceae</taxon>
        <taxon>Kangiella</taxon>
    </lineage>
</organism>
<evidence type="ECO:0000259" key="2">
    <source>
        <dbReference type="Pfam" id="PF00857"/>
    </source>
</evidence>
<dbReference type="EMBL" id="CP010975">
    <property type="protein sequence ID" value="AKE52054.1"/>
    <property type="molecule type" value="Genomic_DNA"/>
</dbReference>
<keyword evidence="3" id="KW-0378">Hydrolase</keyword>
<keyword evidence="4" id="KW-1185">Reference proteome</keyword>
<dbReference type="Proteomes" id="UP000034071">
    <property type="component" value="Chromosome"/>
</dbReference>
<name>A0A0F6TQB8_9GAMM</name>
<dbReference type="STRING" id="914150.TQ33_1094"/>
<dbReference type="InterPro" id="IPR036380">
    <property type="entry name" value="Isochorismatase-like_sf"/>
</dbReference>
<sequence length="239" mass="26164">MFNLSKKLLKAITGASLILAASSPSFAGSPAKSLLTPDNHALILIDHQPQMAFATKSHDIVELRNNVTGLAKSAKAFNVPTILTTVAEKSFSGPLFPELKAVFPKQTPIDRTTMNTWEDDRVTKKFKSYKKDKLVIAALWTEVCGVGPVLSAIEDGYEVYFVTDASGGVSKEAHDMAVQRMIQAGARPITWIQYLLELQRDWARGETYKAVTDIAKEHGGGYGLGIIYAKEMFNAKEGK</sequence>
<dbReference type="PANTHER" id="PTHR43559">
    <property type="entry name" value="HYDROLASE YCAC-RELATED"/>
    <property type="match status" value="1"/>
</dbReference>
<proteinExistence type="predicted"/>
<evidence type="ECO:0000313" key="4">
    <source>
        <dbReference type="Proteomes" id="UP000034071"/>
    </source>
</evidence>
<dbReference type="GO" id="GO:0016787">
    <property type="term" value="F:hydrolase activity"/>
    <property type="evidence" value="ECO:0007669"/>
    <property type="project" value="UniProtKB-KW"/>
</dbReference>
<dbReference type="InterPro" id="IPR053152">
    <property type="entry name" value="Hydrolase_YcaC-like"/>
</dbReference>
<feature type="chain" id="PRO_5002510064" evidence="1">
    <location>
        <begin position="28"/>
        <end position="239"/>
    </location>
</feature>
<dbReference type="HOGENOM" id="CLU_066901_1_0_6"/>
<dbReference type="KEGG" id="kge:TQ33_1094"/>
<dbReference type="RefSeq" id="WP_084616930.1">
    <property type="nucleotide sequence ID" value="NZ_CP010975.1"/>
</dbReference>
<dbReference type="PANTHER" id="PTHR43559:SF1">
    <property type="entry name" value="HYDROLASE"/>
    <property type="match status" value="1"/>
</dbReference>
<dbReference type="Pfam" id="PF00857">
    <property type="entry name" value="Isochorismatase"/>
    <property type="match status" value="1"/>
</dbReference>
<protein>
    <submittedName>
        <fullName evidence="3">Putative hydrolase</fullName>
    </submittedName>
</protein>
<dbReference type="InterPro" id="IPR000868">
    <property type="entry name" value="Isochorismatase-like_dom"/>
</dbReference>
<dbReference type="PATRIC" id="fig|914150.5.peg.1110"/>
<dbReference type="SUPFAM" id="SSF52499">
    <property type="entry name" value="Isochorismatase-like hydrolases"/>
    <property type="match status" value="1"/>
</dbReference>
<dbReference type="OrthoDB" id="5786063at2"/>
<evidence type="ECO:0000313" key="3">
    <source>
        <dbReference type="EMBL" id="AKE52054.1"/>
    </source>
</evidence>
<dbReference type="CDD" id="cd01012">
    <property type="entry name" value="YcaC_related"/>
    <property type="match status" value="1"/>
</dbReference>